<keyword evidence="10" id="KW-1133">Transmembrane helix</keyword>
<keyword evidence="8" id="KW-0067">ATP-binding</keyword>
<dbReference type="PANTHER" id="PTHR43711">
    <property type="entry name" value="TWO-COMPONENT HISTIDINE KINASE"/>
    <property type="match status" value="1"/>
</dbReference>
<evidence type="ECO:0000256" key="4">
    <source>
        <dbReference type="ARBA" id="ARBA00022553"/>
    </source>
</evidence>
<sequence>MISMRKQLFALLLCVGTLTILITALFVNATIHTEFKNYIEDNIQKTSGIIVRQLEEIYDNEGSWNETLEESLLTNTQIGKFSVAILNPDKELIWGKTKEELAQEIEDLEYPFFYLPQMMQFKDKIYTFQDIPIESEQYGLVGYARIGYFPSWLLSTSDIDFQAGINRSIIWSGLIALVCFASIGAYITRLFTKPIYAIARTSVDLAEGKYYTRYNKHSSIKEIENLRHSMNYLAQKLDEQDTLRRKLISDVSHEIRTPLHILQSNLEAMIDGIYPIDEDQMQVLYQEVVRFGSLLSNLDKLKNIEDSTTDLHKQELYMNSCIKEVYNVFKIVAKERHIHFKLDLKQTDHVTVYADYNALKQILMNLFSNAFKFTEEGSIRVYTTIEEKMVCMYIEDTGIGISKEDLPYIFERMYRGDKSREKYEGSGIGLTMVKKLITEHQGKVEVLSEEDKGTTMIIKLPLIHHTKSKTLKSLFPKE</sequence>
<dbReference type="SUPFAM" id="SSF158472">
    <property type="entry name" value="HAMP domain-like"/>
    <property type="match status" value="1"/>
</dbReference>
<dbReference type="InterPro" id="IPR003661">
    <property type="entry name" value="HisK_dim/P_dom"/>
</dbReference>
<dbReference type="SMART" id="SM00388">
    <property type="entry name" value="HisKA"/>
    <property type="match status" value="1"/>
</dbReference>
<dbReference type="PROSITE" id="PS50109">
    <property type="entry name" value="HIS_KIN"/>
    <property type="match status" value="1"/>
</dbReference>
<evidence type="ECO:0000259" key="12">
    <source>
        <dbReference type="PROSITE" id="PS50885"/>
    </source>
</evidence>
<dbReference type="Gene3D" id="1.10.287.130">
    <property type="match status" value="1"/>
</dbReference>
<evidence type="ECO:0000256" key="1">
    <source>
        <dbReference type="ARBA" id="ARBA00000085"/>
    </source>
</evidence>
<dbReference type="Gene3D" id="6.10.340.10">
    <property type="match status" value="1"/>
</dbReference>
<evidence type="ECO:0000256" key="2">
    <source>
        <dbReference type="ARBA" id="ARBA00004370"/>
    </source>
</evidence>
<gene>
    <name evidence="13" type="ORF">H8718_01655</name>
</gene>
<keyword evidence="5" id="KW-0808">Transferase</keyword>
<dbReference type="InterPro" id="IPR004358">
    <property type="entry name" value="Sig_transdc_His_kin-like_C"/>
</dbReference>
<dbReference type="RefSeq" id="WP_177669309.1">
    <property type="nucleotide sequence ID" value="NZ_JACRSY010000002.1"/>
</dbReference>
<keyword evidence="7 13" id="KW-0418">Kinase</keyword>
<feature type="transmembrane region" description="Helical" evidence="10">
    <location>
        <begin position="169"/>
        <end position="191"/>
    </location>
</feature>
<dbReference type="Gene3D" id="3.30.565.10">
    <property type="entry name" value="Histidine kinase-like ATPase, C-terminal domain"/>
    <property type="match status" value="1"/>
</dbReference>
<feature type="domain" description="HAMP" evidence="12">
    <location>
        <begin position="189"/>
        <end position="242"/>
    </location>
</feature>
<dbReference type="InterPro" id="IPR036890">
    <property type="entry name" value="HATPase_C_sf"/>
</dbReference>
<keyword evidence="10" id="KW-0812">Transmembrane</keyword>
<evidence type="ECO:0000259" key="11">
    <source>
        <dbReference type="PROSITE" id="PS50109"/>
    </source>
</evidence>
<comment type="subcellular location">
    <subcellularLocation>
        <location evidence="2">Membrane</location>
    </subcellularLocation>
</comment>
<keyword evidence="6" id="KW-0547">Nucleotide-binding</keyword>
<dbReference type="Proteomes" id="UP000655830">
    <property type="component" value="Unassembled WGS sequence"/>
</dbReference>
<dbReference type="AlphaFoldDB" id="A0A926EGV6"/>
<dbReference type="InterPro" id="IPR003594">
    <property type="entry name" value="HATPase_dom"/>
</dbReference>
<dbReference type="SUPFAM" id="SSF55874">
    <property type="entry name" value="ATPase domain of HSP90 chaperone/DNA topoisomerase II/histidine kinase"/>
    <property type="match status" value="1"/>
</dbReference>
<dbReference type="SUPFAM" id="SSF47384">
    <property type="entry name" value="Homodimeric domain of signal transducing histidine kinase"/>
    <property type="match status" value="1"/>
</dbReference>
<evidence type="ECO:0000256" key="8">
    <source>
        <dbReference type="ARBA" id="ARBA00022840"/>
    </source>
</evidence>
<dbReference type="EMBL" id="JACRSY010000002">
    <property type="protein sequence ID" value="MBC8578247.1"/>
    <property type="molecule type" value="Genomic_DNA"/>
</dbReference>
<evidence type="ECO:0000313" key="14">
    <source>
        <dbReference type="Proteomes" id="UP000655830"/>
    </source>
</evidence>
<evidence type="ECO:0000256" key="10">
    <source>
        <dbReference type="SAM" id="Phobius"/>
    </source>
</evidence>
<keyword evidence="9" id="KW-0902">Two-component regulatory system</keyword>
<keyword evidence="10" id="KW-0472">Membrane</keyword>
<dbReference type="GO" id="GO:0005524">
    <property type="term" value="F:ATP binding"/>
    <property type="evidence" value="ECO:0007669"/>
    <property type="project" value="UniProtKB-KW"/>
</dbReference>
<comment type="caution">
    <text evidence="13">The sequence shown here is derived from an EMBL/GenBank/DDBJ whole genome shotgun (WGS) entry which is preliminary data.</text>
</comment>
<evidence type="ECO:0000313" key="13">
    <source>
        <dbReference type="EMBL" id="MBC8578247.1"/>
    </source>
</evidence>
<keyword evidence="4" id="KW-0597">Phosphoprotein</keyword>
<evidence type="ECO:0000256" key="5">
    <source>
        <dbReference type="ARBA" id="ARBA00022679"/>
    </source>
</evidence>
<keyword evidence="14" id="KW-1185">Reference proteome</keyword>
<dbReference type="PRINTS" id="PR00344">
    <property type="entry name" value="BCTRLSENSOR"/>
</dbReference>
<proteinExistence type="predicted"/>
<reference evidence="13" key="1">
    <citation type="submission" date="2020-08" db="EMBL/GenBank/DDBJ databases">
        <title>Genome public.</title>
        <authorList>
            <person name="Liu C."/>
            <person name="Sun Q."/>
        </authorList>
    </citation>
    <scope>NUCLEOTIDE SEQUENCE</scope>
    <source>
        <strain evidence="13">NSJ-12</strain>
    </source>
</reference>
<dbReference type="GO" id="GO:0016020">
    <property type="term" value="C:membrane"/>
    <property type="evidence" value="ECO:0007669"/>
    <property type="project" value="UniProtKB-SubCell"/>
</dbReference>
<protein>
    <recommendedName>
        <fullName evidence="3">histidine kinase</fullName>
        <ecNumber evidence="3">2.7.13.3</ecNumber>
    </recommendedName>
</protein>
<dbReference type="PROSITE" id="PS50885">
    <property type="entry name" value="HAMP"/>
    <property type="match status" value="1"/>
</dbReference>
<evidence type="ECO:0000256" key="9">
    <source>
        <dbReference type="ARBA" id="ARBA00023012"/>
    </source>
</evidence>
<evidence type="ECO:0000256" key="3">
    <source>
        <dbReference type="ARBA" id="ARBA00012438"/>
    </source>
</evidence>
<comment type="catalytic activity">
    <reaction evidence="1">
        <text>ATP + protein L-histidine = ADP + protein N-phospho-L-histidine.</text>
        <dbReference type="EC" id="2.7.13.3"/>
    </reaction>
</comment>
<dbReference type="InterPro" id="IPR050736">
    <property type="entry name" value="Sensor_HK_Regulatory"/>
</dbReference>
<dbReference type="Pfam" id="PF00512">
    <property type="entry name" value="HisKA"/>
    <property type="match status" value="1"/>
</dbReference>
<dbReference type="InterPro" id="IPR036097">
    <property type="entry name" value="HisK_dim/P_sf"/>
</dbReference>
<dbReference type="InterPro" id="IPR005467">
    <property type="entry name" value="His_kinase_dom"/>
</dbReference>
<dbReference type="PANTHER" id="PTHR43711:SF26">
    <property type="entry name" value="SENSOR HISTIDINE KINASE RCSC"/>
    <property type="match status" value="1"/>
</dbReference>
<dbReference type="InterPro" id="IPR003660">
    <property type="entry name" value="HAMP_dom"/>
</dbReference>
<evidence type="ECO:0000256" key="7">
    <source>
        <dbReference type="ARBA" id="ARBA00022777"/>
    </source>
</evidence>
<feature type="domain" description="Histidine kinase" evidence="11">
    <location>
        <begin position="250"/>
        <end position="464"/>
    </location>
</feature>
<accession>A0A926EGV6</accession>
<dbReference type="Pfam" id="PF02518">
    <property type="entry name" value="HATPase_c"/>
    <property type="match status" value="1"/>
</dbReference>
<dbReference type="GO" id="GO:0000155">
    <property type="term" value="F:phosphorelay sensor kinase activity"/>
    <property type="evidence" value="ECO:0007669"/>
    <property type="project" value="InterPro"/>
</dbReference>
<evidence type="ECO:0000256" key="6">
    <source>
        <dbReference type="ARBA" id="ARBA00022741"/>
    </source>
</evidence>
<name>A0A926EGV6_9FIRM</name>
<dbReference type="SMART" id="SM00387">
    <property type="entry name" value="HATPase_c"/>
    <property type="match status" value="1"/>
</dbReference>
<dbReference type="EC" id="2.7.13.3" evidence="3"/>
<dbReference type="FunFam" id="3.30.565.10:FF:000037">
    <property type="entry name" value="Hybrid sensor histidine kinase/response regulator"/>
    <property type="match status" value="1"/>
</dbReference>
<dbReference type="CDD" id="cd00082">
    <property type="entry name" value="HisKA"/>
    <property type="match status" value="1"/>
</dbReference>
<organism evidence="13 14">
    <name type="scientific">Zhenhengia yiwuensis</name>
    <dbReference type="NCBI Taxonomy" id="2763666"/>
    <lineage>
        <taxon>Bacteria</taxon>
        <taxon>Bacillati</taxon>
        <taxon>Bacillota</taxon>
        <taxon>Clostridia</taxon>
        <taxon>Lachnospirales</taxon>
        <taxon>Lachnospiraceae</taxon>
        <taxon>Zhenhengia</taxon>
    </lineage>
</organism>